<feature type="domain" description="Glycosyl transferase family 3 N-terminal" evidence="11">
    <location>
        <begin position="4"/>
        <end position="66"/>
    </location>
</feature>
<dbReference type="Pfam" id="PF02885">
    <property type="entry name" value="Glycos_trans_3N"/>
    <property type="match status" value="1"/>
</dbReference>
<dbReference type="InterPro" id="IPR017459">
    <property type="entry name" value="Glycosyl_Trfase_fam3_N_dom"/>
</dbReference>
<comment type="pathway">
    <text evidence="1 9">Amino-acid biosynthesis; L-tryptophan biosynthesis; L-tryptophan from chorismate: step 2/5.</text>
</comment>
<evidence type="ECO:0000256" key="5">
    <source>
        <dbReference type="ARBA" id="ARBA00022822"/>
    </source>
</evidence>
<dbReference type="InterPro" id="IPR005940">
    <property type="entry name" value="Anthranilate_Pribosyl_Tfrase"/>
</dbReference>
<comment type="cofactor">
    <cofactor evidence="9">
        <name>Mg(2+)</name>
        <dbReference type="ChEBI" id="CHEBI:18420"/>
    </cofactor>
    <text evidence="9">Binds 2 magnesium ions per monomer.</text>
</comment>
<evidence type="ECO:0000256" key="2">
    <source>
        <dbReference type="ARBA" id="ARBA00022605"/>
    </source>
</evidence>
<evidence type="ECO:0000256" key="3">
    <source>
        <dbReference type="ARBA" id="ARBA00022676"/>
    </source>
</evidence>
<dbReference type="Pfam" id="PF00591">
    <property type="entry name" value="Glycos_transf_3"/>
    <property type="match status" value="1"/>
</dbReference>
<comment type="function">
    <text evidence="9">Catalyzes the transfer of the phosphoribosyl group of 5-phosphorylribose-1-pyrophosphate (PRPP) to anthranilate to yield N-(5'-phosphoribosyl)-anthranilate (PRA).</text>
</comment>
<evidence type="ECO:0000259" key="10">
    <source>
        <dbReference type="Pfam" id="PF00591"/>
    </source>
</evidence>
<evidence type="ECO:0000256" key="7">
    <source>
        <dbReference type="ARBA" id="ARBA00052328"/>
    </source>
</evidence>
<dbReference type="InterPro" id="IPR000312">
    <property type="entry name" value="Glycosyl_Trfase_fam3"/>
</dbReference>
<evidence type="ECO:0000256" key="1">
    <source>
        <dbReference type="ARBA" id="ARBA00004907"/>
    </source>
</evidence>
<protein>
    <recommendedName>
        <fullName evidence="9">Anthranilate phosphoribosyltransferase</fullName>
        <ecNumber evidence="9">2.4.2.18</ecNumber>
    </recommendedName>
</protein>
<dbReference type="HAMAP" id="MF_00211">
    <property type="entry name" value="TrpD"/>
    <property type="match status" value="1"/>
</dbReference>
<keyword evidence="2 9" id="KW-0028">Amino-acid biosynthesis</keyword>
<feature type="binding site" evidence="9">
    <location>
        <begin position="132"/>
        <end position="140"/>
    </location>
    <ligand>
        <name>5-phospho-alpha-D-ribose 1-diphosphate</name>
        <dbReference type="ChEBI" id="CHEBI:58017"/>
    </ligand>
</feature>
<feature type="binding site" evidence="9">
    <location>
        <position position="250"/>
    </location>
    <ligand>
        <name>Mg(2+)</name>
        <dbReference type="ChEBI" id="CHEBI:18420"/>
        <label>1</label>
    </ligand>
</feature>
<name>A0A2U3KH73_9BACT</name>
<comment type="subunit">
    <text evidence="9">Homodimer.</text>
</comment>
<evidence type="ECO:0000256" key="9">
    <source>
        <dbReference type="HAMAP-Rule" id="MF_00211"/>
    </source>
</evidence>
<feature type="binding site" evidence="9">
    <location>
        <begin position="114"/>
        <end position="117"/>
    </location>
    <ligand>
        <name>5-phospho-alpha-D-ribose 1-diphosphate</name>
        <dbReference type="ChEBI" id="CHEBI:58017"/>
    </ligand>
</feature>
<feature type="binding site" evidence="9">
    <location>
        <position position="135"/>
    </location>
    <ligand>
        <name>anthranilate</name>
        <dbReference type="ChEBI" id="CHEBI:16567"/>
        <label>1</label>
    </ligand>
</feature>
<dbReference type="Proteomes" id="UP000238701">
    <property type="component" value="Unassembled WGS sequence"/>
</dbReference>
<dbReference type="GO" id="GO:0004048">
    <property type="term" value="F:anthranilate phosphoribosyltransferase activity"/>
    <property type="evidence" value="ECO:0007669"/>
    <property type="project" value="UniProtKB-UniRule"/>
</dbReference>
<evidence type="ECO:0000313" key="12">
    <source>
        <dbReference type="EMBL" id="SPF38880.1"/>
    </source>
</evidence>
<feature type="binding site" evidence="9">
    <location>
        <begin position="107"/>
        <end position="108"/>
    </location>
    <ligand>
        <name>5-phospho-alpha-D-ribose 1-diphosphate</name>
        <dbReference type="ChEBI" id="CHEBI:58017"/>
    </ligand>
</feature>
<comment type="similarity">
    <text evidence="9">Belongs to the anthranilate phosphoribosyltransferase family.</text>
</comment>
<evidence type="ECO:0000256" key="8">
    <source>
        <dbReference type="ARBA" id="ARBA00061188"/>
    </source>
</evidence>
<comment type="similarity">
    <text evidence="8">In the C-terminal section; belongs to the anthranilate phosphoribosyltransferase family.</text>
</comment>
<keyword evidence="6 9" id="KW-0057">Aromatic amino acid biosynthesis</keyword>
<dbReference type="InterPro" id="IPR036320">
    <property type="entry name" value="Glycosyl_Trfase_fam3_N_dom_sf"/>
</dbReference>
<feature type="binding site" evidence="9">
    <location>
        <position position="250"/>
    </location>
    <ligand>
        <name>Mg(2+)</name>
        <dbReference type="ChEBI" id="CHEBI:18420"/>
        <label>2</label>
    </ligand>
</feature>
<feature type="binding site" evidence="9">
    <location>
        <position position="116"/>
    </location>
    <ligand>
        <name>Mg(2+)</name>
        <dbReference type="ChEBI" id="CHEBI:18420"/>
        <label>1</label>
    </ligand>
</feature>
<comment type="catalytic activity">
    <reaction evidence="7 9">
        <text>N-(5-phospho-beta-D-ribosyl)anthranilate + diphosphate = 5-phospho-alpha-D-ribose 1-diphosphate + anthranilate</text>
        <dbReference type="Rhea" id="RHEA:11768"/>
        <dbReference type="ChEBI" id="CHEBI:16567"/>
        <dbReference type="ChEBI" id="CHEBI:18277"/>
        <dbReference type="ChEBI" id="CHEBI:33019"/>
        <dbReference type="ChEBI" id="CHEBI:58017"/>
        <dbReference type="EC" id="2.4.2.18"/>
    </reaction>
</comment>
<evidence type="ECO:0000256" key="6">
    <source>
        <dbReference type="ARBA" id="ARBA00023141"/>
    </source>
</evidence>
<keyword evidence="9" id="KW-0479">Metal-binding</keyword>
<dbReference type="InterPro" id="IPR035902">
    <property type="entry name" value="Nuc_phospho_transferase"/>
</dbReference>
<evidence type="ECO:0000259" key="11">
    <source>
        <dbReference type="Pfam" id="PF02885"/>
    </source>
</evidence>
<comment type="caution">
    <text evidence="9">Lacks conserved residue(s) required for the propagation of feature annotation.</text>
</comment>
<feature type="binding site" evidence="9">
    <location>
        <position position="104"/>
    </location>
    <ligand>
        <name>anthranilate</name>
        <dbReference type="ChEBI" id="CHEBI:16567"/>
        <label>1</label>
    </ligand>
</feature>
<dbReference type="EC" id="2.4.2.18" evidence="9"/>
<dbReference type="GO" id="GO:0005829">
    <property type="term" value="C:cytosol"/>
    <property type="evidence" value="ECO:0007669"/>
    <property type="project" value="TreeGrafter"/>
</dbReference>
<feature type="binding site" evidence="9">
    <location>
        <position position="144"/>
    </location>
    <ligand>
        <name>5-phospho-alpha-D-ribose 1-diphosphate</name>
        <dbReference type="ChEBI" id="CHEBI:58017"/>
    </ligand>
</feature>
<proteinExistence type="inferred from homology"/>
<dbReference type="Gene3D" id="3.40.1030.10">
    <property type="entry name" value="Nucleoside phosphorylase/phosphoribosyltransferase catalytic domain"/>
    <property type="match status" value="1"/>
</dbReference>
<organism evidence="12 13">
    <name type="scientific">Candidatus Sulfotelmatobacter kueseliae</name>
    <dbReference type="NCBI Taxonomy" id="2042962"/>
    <lineage>
        <taxon>Bacteria</taxon>
        <taxon>Pseudomonadati</taxon>
        <taxon>Acidobacteriota</taxon>
        <taxon>Terriglobia</taxon>
        <taxon>Terriglobales</taxon>
        <taxon>Candidatus Korobacteraceae</taxon>
        <taxon>Candidatus Sulfotelmatobacter</taxon>
    </lineage>
</organism>
<dbReference type="Gene3D" id="1.20.970.10">
    <property type="entry name" value="Transferase, Pyrimidine Nucleoside Phosphorylase, Chain C"/>
    <property type="match status" value="1"/>
</dbReference>
<dbReference type="OrthoDB" id="9806430at2"/>
<dbReference type="FunFam" id="3.40.1030.10:FF:000002">
    <property type="entry name" value="Anthranilate phosphoribosyltransferase"/>
    <property type="match status" value="1"/>
</dbReference>
<evidence type="ECO:0000313" key="13">
    <source>
        <dbReference type="Proteomes" id="UP000238701"/>
    </source>
</evidence>
<keyword evidence="5 9" id="KW-0822">Tryptophan biosynthesis</keyword>
<dbReference type="SUPFAM" id="SSF52418">
    <property type="entry name" value="Nucleoside phosphorylase/phosphoribosyltransferase catalytic domain"/>
    <property type="match status" value="1"/>
</dbReference>
<evidence type="ECO:0000256" key="4">
    <source>
        <dbReference type="ARBA" id="ARBA00022679"/>
    </source>
</evidence>
<dbReference type="SUPFAM" id="SSF47648">
    <property type="entry name" value="Nucleoside phosphorylase/phosphoribosyltransferase N-terminal domain"/>
    <property type="match status" value="1"/>
</dbReference>
<dbReference type="PANTHER" id="PTHR43285">
    <property type="entry name" value="ANTHRANILATE PHOSPHORIBOSYLTRANSFERASE"/>
    <property type="match status" value="1"/>
</dbReference>
<reference evidence="13" key="1">
    <citation type="submission" date="2018-02" db="EMBL/GenBank/DDBJ databases">
        <authorList>
            <person name="Hausmann B."/>
        </authorList>
    </citation>
    <scope>NUCLEOTIDE SEQUENCE [LARGE SCALE GENOMIC DNA]</scope>
    <source>
        <strain evidence="13">Peat soil MAG SbA1</strain>
    </source>
</reference>
<dbReference type="NCBIfam" id="TIGR01245">
    <property type="entry name" value="trpD"/>
    <property type="match status" value="1"/>
</dbReference>
<accession>A0A2U3KH73</accession>
<sequence length="361" mass="37481">MILDALHRLANHSQSLGRAEARAVMAEVLTGKCTDAQIAALLIALRMKGETVEEIVGFAEAIRAAAAPLPIERTNSDKASADALAVTGTGRDSLAEESLVDTSGTGGDASGTFNISTATALVTAGAGVRVAKHGNRSISSKCGSADVVEALGVNIQLSPERAARCLREVGICFLYAPNLHPAMKQVQSVRRELRLRTMFNLLGPLTNPARASGQVVGVYSLDLVEKLAEALSMLGLRRALVVHGLDGLDEITITGTTRVAEAREGLVRTYEVEPEEFGMTRATLADISGGDAAENAAIIRAVLGGEKSPRRDVVLLNAAAALVAAGKAERLAEAIPMATGSIDSGAAAGKLEALAHFSSNR</sequence>
<dbReference type="PANTHER" id="PTHR43285:SF2">
    <property type="entry name" value="ANTHRANILATE PHOSPHORIBOSYLTRANSFERASE"/>
    <property type="match status" value="1"/>
</dbReference>
<keyword evidence="3 9" id="KW-0328">Glycosyltransferase</keyword>
<gene>
    <name evidence="9 12" type="primary">trpD</name>
    <name evidence="12" type="ORF">SBA1_210026</name>
</gene>
<keyword evidence="9" id="KW-0460">Magnesium</keyword>
<feature type="binding site" evidence="9">
    <location>
        <position position="249"/>
    </location>
    <ligand>
        <name>Mg(2+)</name>
        <dbReference type="ChEBI" id="CHEBI:18420"/>
        <label>2</label>
    </ligand>
</feature>
<feature type="binding site" evidence="9">
    <location>
        <position position="104"/>
    </location>
    <ligand>
        <name>5-phospho-alpha-D-ribose 1-diphosphate</name>
        <dbReference type="ChEBI" id="CHEBI:58017"/>
    </ligand>
</feature>
<dbReference type="GO" id="GO:0000287">
    <property type="term" value="F:magnesium ion binding"/>
    <property type="evidence" value="ECO:0007669"/>
    <property type="project" value="UniProtKB-UniRule"/>
</dbReference>
<dbReference type="EMBL" id="OMOD01000113">
    <property type="protein sequence ID" value="SPF38880.1"/>
    <property type="molecule type" value="Genomic_DNA"/>
</dbReference>
<feature type="binding site" evidence="9">
    <location>
        <position position="112"/>
    </location>
    <ligand>
        <name>5-phospho-alpha-D-ribose 1-diphosphate</name>
        <dbReference type="ChEBI" id="CHEBI:58017"/>
    </ligand>
</feature>
<dbReference type="UniPathway" id="UPA00035">
    <property type="reaction ID" value="UER00041"/>
</dbReference>
<feature type="domain" description="Glycosyl transferase family 3" evidence="10">
    <location>
        <begin position="97"/>
        <end position="347"/>
    </location>
</feature>
<keyword evidence="4 9" id="KW-0808">Transferase</keyword>
<feature type="binding site" evidence="9">
    <location>
        <position position="190"/>
    </location>
    <ligand>
        <name>anthranilate</name>
        <dbReference type="ChEBI" id="CHEBI:16567"/>
        <label>2</label>
    </ligand>
</feature>
<dbReference type="AlphaFoldDB" id="A0A2U3KH73"/>
<dbReference type="GO" id="GO:0000162">
    <property type="term" value="P:L-tryptophan biosynthetic process"/>
    <property type="evidence" value="ECO:0007669"/>
    <property type="project" value="UniProtKB-UniRule"/>
</dbReference>